<gene>
    <name evidence="1" type="ORF">MPHL21000_16165</name>
</gene>
<protein>
    <submittedName>
        <fullName evidence="1">Uncharacterized protein</fullName>
    </submittedName>
</protein>
<dbReference type="EMBL" id="ANBP01000023">
    <property type="protein sequence ID" value="KAB7754790.1"/>
    <property type="molecule type" value="Genomic_DNA"/>
</dbReference>
<evidence type="ECO:0000313" key="1">
    <source>
        <dbReference type="EMBL" id="KAB7754790.1"/>
    </source>
</evidence>
<dbReference type="Proteomes" id="UP000325690">
    <property type="component" value="Unassembled WGS sequence"/>
</dbReference>
<sequence length="110" mass="11833">MGDGRQRVMVKCRREIDVPSADLAAVIGTLVGLAERERRPTPELPAGTEVEYQASLEIFDIAATGRGLAVWTCAVAVPDVAGVAVRAYRDAAFADFLEQVRCECALPRVS</sequence>
<name>A0A5N5V2R4_MYCPH</name>
<organism evidence="1 2">
    <name type="scientific">Mycolicibacterium phlei DSM 43239 = CCUG 21000</name>
    <dbReference type="NCBI Taxonomy" id="1226750"/>
    <lineage>
        <taxon>Bacteria</taxon>
        <taxon>Bacillati</taxon>
        <taxon>Actinomycetota</taxon>
        <taxon>Actinomycetes</taxon>
        <taxon>Mycobacteriales</taxon>
        <taxon>Mycobacteriaceae</taxon>
        <taxon>Mycolicibacterium</taxon>
    </lineage>
</organism>
<comment type="caution">
    <text evidence="1">The sequence shown here is derived from an EMBL/GenBank/DDBJ whole genome shotgun (WGS) entry which is preliminary data.</text>
</comment>
<proteinExistence type="predicted"/>
<reference evidence="1 2" key="1">
    <citation type="submission" date="2012-10" db="EMBL/GenBank/DDBJ databases">
        <title>The draft sequence of the Mycobacterium pheli genome.</title>
        <authorList>
            <person name="Pettersson B.M.F."/>
            <person name="Das S."/>
            <person name="Dasgupta S."/>
            <person name="Bhattacharya A."/>
            <person name="Kirsebom L.A."/>
        </authorList>
    </citation>
    <scope>NUCLEOTIDE SEQUENCE [LARGE SCALE GENOMIC DNA]</scope>
    <source>
        <strain evidence="1 2">CCUG 21000</strain>
    </source>
</reference>
<dbReference type="AlphaFoldDB" id="A0A5N5V2R4"/>
<evidence type="ECO:0000313" key="2">
    <source>
        <dbReference type="Proteomes" id="UP000325690"/>
    </source>
</evidence>
<accession>A0A5N5V2R4</accession>
<keyword evidence="2" id="KW-1185">Reference proteome</keyword>